<dbReference type="PROSITE" id="PS00678">
    <property type="entry name" value="WD_REPEATS_1"/>
    <property type="match status" value="2"/>
</dbReference>
<organism evidence="4 5">
    <name type="scientific">Sporothrix bragantina</name>
    <dbReference type="NCBI Taxonomy" id="671064"/>
    <lineage>
        <taxon>Eukaryota</taxon>
        <taxon>Fungi</taxon>
        <taxon>Dikarya</taxon>
        <taxon>Ascomycota</taxon>
        <taxon>Pezizomycotina</taxon>
        <taxon>Sordariomycetes</taxon>
        <taxon>Sordariomycetidae</taxon>
        <taxon>Ophiostomatales</taxon>
        <taxon>Ophiostomataceae</taxon>
        <taxon>Sporothrix</taxon>
    </lineage>
</organism>
<dbReference type="Pfam" id="PF23410">
    <property type="entry name" value="Beta-prop_VPS8"/>
    <property type="match status" value="1"/>
</dbReference>
<dbReference type="PANTHER" id="PTHR19856:SF0">
    <property type="entry name" value="WD REPEAT-CONTAINING PROTEIN 1"/>
    <property type="match status" value="1"/>
</dbReference>
<dbReference type="EMBL" id="CAWUHC010000011">
    <property type="protein sequence ID" value="CAK7214023.1"/>
    <property type="molecule type" value="Genomic_DNA"/>
</dbReference>
<comment type="caution">
    <text evidence="4">The sequence shown here is derived from an EMBL/GenBank/DDBJ whole genome shotgun (WGS) entry which is preliminary data.</text>
</comment>
<feature type="repeat" description="WD" evidence="3">
    <location>
        <begin position="55"/>
        <end position="87"/>
    </location>
</feature>
<dbReference type="Gene3D" id="2.130.10.10">
    <property type="entry name" value="YVTN repeat-like/Quinoprotein amine dehydrogenase"/>
    <property type="match status" value="2"/>
</dbReference>
<dbReference type="Proteomes" id="UP001642406">
    <property type="component" value="Unassembled WGS sequence"/>
</dbReference>
<dbReference type="InterPro" id="IPR020472">
    <property type="entry name" value="WD40_PAC1"/>
</dbReference>
<evidence type="ECO:0000256" key="1">
    <source>
        <dbReference type="ARBA" id="ARBA00022574"/>
    </source>
</evidence>
<dbReference type="SMART" id="SM00320">
    <property type="entry name" value="WD40"/>
    <property type="match status" value="9"/>
</dbReference>
<dbReference type="Pfam" id="PF00400">
    <property type="entry name" value="WD40"/>
    <property type="match status" value="5"/>
</dbReference>
<dbReference type="PRINTS" id="PR00320">
    <property type="entry name" value="GPROTEINBRPT"/>
</dbReference>
<keyword evidence="2" id="KW-0677">Repeat</keyword>
<dbReference type="InterPro" id="IPR015943">
    <property type="entry name" value="WD40/YVTN_repeat-like_dom_sf"/>
</dbReference>
<accession>A0ABP0B339</accession>
<feature type="repeat" description="WD" evidence="3">
    <location>
        <begin position="582"/>
        <end position="619"/>
    </location>
</feature>
<dbReference type="PROSITE" id="PS50082">
    <property type="entry name" value="WD_REPEATS_2"/>
    <property type="match status" value="6"/>
</dbReference>
<feature type="repeat" description="WD" evidence="3">
    <location>
        <begin position="189"/>
        <end position="227"/>
    </location>
</feature>
<proteinExistence type="predicted"/>
<dbReference type="InterPro" id="IPR001680">
    <property type="entry name" value="WD40_rpt"/>
</dbReference>
<gene>
    <name evidence="4" type="primary">AIP1</name>
    <name evidence="4" type="ORF">SBRCBS47491_001999</name>
</gene>
<name>A0ABP0B339_9PEZI</name>
<sequence>MASITIDRVLAAAPVTVRGQPTQLSADPKGQRIAYASGKSIFLRSIDNPADCKQYTGHTAATTVAKFSPSGFYIASGDVSGKVRVWDAVEAVNTKGEYAIISGRINDIAWDGDSQRIIAVGDGRERFGHCITADSGNSVGEVSGHSKVANAVAMRQQRPLRAATVSDDGSMCFLHGAPFKFNSKADGLHKGFVFGAAFSPDGSTLVTVGADRRIQLYDGKTGEPTTTVGGGDDAHTGSIFAVSWSSDSKRIVTASADQTVRVWDTQSGKSLQTWRLGDSKVASVPDQQVGVVWPSGRSDDLIISISLSGDLNYLKLGQDAPVRVVYGHNKSITALGVESDGKGQGLWTGSFDGRVYHWNLAAGEAQTVRGQAHTNQVTQFASLAHQGQTYSVGWDDTLRIVDEGARIFLNSDSVKLSGQPRGIASTENEDVFVALASGKIAIYLEGQVVAEVPTVDCTPTAIAAHGSFVAVGSSPDPVVYVYKLEGGDSLKLVETLKGSSSAISALAFSKDGKYLAAGTSGGKIVAYETGSWKVATDRWSAHTARVTTIAWNDAATHAVSGGLDTNVFVWSLAKPGSRVKAMNAHKDGVNGVAWVEGSQKVASAGVDAALKIWNVANLQ</sequence>
<protein>
    <submittedName>
        <fullName evidence="4">WD40 repeat-like protein</fullName>
    </submittedName>
</protein>
<dbReference type="InterPro" id="IPR019775">
    <property type="entry name" value="WD40_repeat_CS"/>
</dbReference>
<feature type="repeat" description="WD" evidence="3">
    <location>
        <begin position="325"/>
        <end position="368"/>
    </location>
</feature>
<keyword evidence="5" id="KW-1185">Reference proteome</keyword>
<feature type="repeat" description="WD" evidence="3">
    <location>
        <begin position="232"/>
        <end position="273"/>
    </location>
</feature>
<dbReference type="SUPFAM" id="SSF50978">
    <property type="entry name" value="WD40 repeat-like"/>
    <property type="match status" value="2"/>
</dbReference>
<evidence type="ECO:0000256" key="2">
    <source>
        <dbReference type="ARBA" id="ARBA00022737"/>
    </source>
</evidence>
<reference evidence="4 5" key="1">
    <citation type="submission" date="2024-01" db="EMBL/GenBank/DDBJ databases">
        <authorList>
            <person name="Allen C."/>
            <person name="Tagirdzhanova G."/>
        </authorList>
    </citation>
    <scope>NUCLEOTIDE SEQUENCE [LARGE SCALE GENOMIC DNA]</scope>
</reference>
<dbReference type="PROSITE" id="PS50294">
    <property type="entry name" value="WD_REPEATS_REGION"/>
    <property type="match status" value="4"/>
</dbReference>
<dbReference type="PANTHER" id="PTHR19856">
    <property type="entry name" value="WD-REPEATCONTAINING PROTEIN WDR1"/>
    <property type="match status" value="1"/>
</dbReference>
<evidence type="ECO:0000313" key="4">
    <source>
        <dbReference type="EMBL" id="CAK7214023.1"/>
    </source>
</evidence>
<feature type="repeat" description="WD" evidence="3">
    <location>
        <begin position="539"/>
        <end position="572"/>
    </location>
</feature>
<evidence type="ECO:0000256" key="3">
    <source>
        <dbReference type="PROSITE-ProRule" id="PRU00221"/>
    </source>
</evidence>
<keyword evidence="1 3" id="KW-0853">WD repeat</keyword>
<dbReference type="InterPro" id="IPR036322">
    <property type="entry name" value="WD40_repeat_dom_sf"/>
</dbReference>
<evidence type="ECO:0000313" key="5">
    <source>
        <dbReference type="Proteomes" id="UP001642406"/>
    </source>
</evidence>